<dbReference type="Proteomes" id="UP000235786">
    <property type="component" value="Unassembled WGS sequence"/>
</dbReference>
<dbReference type="InterPro" id="IPR000873">
    <property type="entry name" value="AMP-dep_synth/lig_dom"/>
</dbReference>
<feature type="domain" description="AMP-binding enzyme C-terminal" evidence="4">
    <location>
        <begin position="437"/>
        <end position="516"/>
    </location>
</feature>
<dbReference type="InterPro" id="IPR020845">
    <property type="entry name" value="AMP-binding_CS"/>
</dbReference>
<proteinExistence type="inferred from homology"/>
<dbReference type="AlphaFoldDB" id="A0A2J6SAS2"/>
<keyword evidence="2 5" id="KW-0436">Ligase</keyword>
<evidence type="ECO:0000259" key="3">
    <source>
        <dbReference type="Pfam" id="PF00501"/>
    </source>
</evidence>
<dbReference type="InterPro" id="IPR045851">
    <property type="entry name" value="AMP-bd_C_sf"/>
</dbReference>
<evidence type="ECO:0000256" key="2">
    <source>
        <dbReference type="ARBA" id="ARBA00022598"/>
    </source>
</evidence>
<dbReference type="Gene3D" id="3.30.300.30">
    <property type="match status" value="1"/>
</dbReference>
<name>A0A2J6SAS2_HYAVF</name>
<evidence type="ECO:0000313" key="6">
    <source>
        <dbReference type="Proteomes" id="UP000235786"/>
    </source>
</evidence>
<evidence type="ECO:0000256" key="1">
    <source>
        <dbReference type="ARBA" id="ARBA00006432"/>
    </source>
</evidence>
<dbReference type="SUPFAM" id="SSF56801">
    <property type="entry name" value="Acetyl-CoA synthetase-like"/>
    <property type="match status" value="1"/>
</dbReference>
<dbReference type="InterPro" id="IPR025110">
    <property type="entry name" value="AMP-bd_C"/>
</dbReference>
<dbReference type="PROSITE" id="PS00455">
    <property type="entry name" value="AMP_BINDING"/>
    <property type="match status" value="1"/>
</dbReference>
<dbReference type="PANTHER" id="PTHR24096">
    <property type="entry name" value="LONG-CHAIN-FATTY-ACID--COA LIGASE"/>
    <property type="match status" value="1"/>
</dbReference>
<dbReference type="EMBL" id="KZ613938">
    <property type="protein sequence ID" value="PMD47869.1"/>
    <property type="molecule type" value="Genomic_DNA"/>
</dbReference>
<dbReference type="Gene3D" id="3.40.50.12780">
    <property type="entry name" value="N-terminal domain of ligase-like"/>
    <property type="match status" value="1"/>
</dbReference>
<keyword evidence="6" id="KW-1185">Reference proteome</keyword>
<dbReference type="CDD" id="cd05911">
    <property type="entry name" value="Firefly_Luc_like"/>
    <property type="match status" value="1"/>
</dbReference>
<comment type="similarity">
    <text evidence="1">Belongs to the ATP-dependent AMP-binding enzyme family.</text>
</comment>
<gene>
    <name evidence="5" type="ORF">L207DRAFT_479215</name>
</gene>
<dbReference type="OrthoDB" id="6509636at2759"/>
<evidence type="ECO:0000313" key="5">
    <source>
        <dbReference type="EMBL" id="PMD47869.1"/>
    </source>
</evidence>
<dbReference type="GO" id="GO:0016405">
    <property type="term" value="F:CoA-ligase activity"/>
    <property type="evidence" value="ECO:0007669"/>
    <property type="project" value="TreeGrafter"/>
</dbReference>
<protein>
    <submittedName>
        <fullName evidence="5">Phenylacetyl-CoA ligase</fullName>
    </submittedName>
</protein>
<evidence type="ECO:0000259" key="4">
    <source>
        <dbReference type="Pfam" id="PF13193"/>
    </source>
</evidence>
<organism evidence="5 6">
    <name type="scientific">Hyaloscypha variabilis (strain UAMH 11265 / GT02V1 / F)</name>
    <name type="common">Meliniomyces variabilis</name>
    <dbReference type="NCBI Taxonomy" id="1149755"/>
    <lineage>
        <taxon>Eukaryota</taxon>
        <taxon>Fungi</taxon>
        <taxon>Dikarya</taxon>
        <taxon>Ascomycota</taxon>
        <taxon>Pezizomycotina</taxon>
        <taxon>Leotiomycetes</taxon>
        <taxon>Helotiales</taxon>
        <taxon>Hyaloscyphaceae</taxon>
        <taxon>Hyaloscypha</taxon>
        <taxon>Hyaloscypha variabilis</taxon>
    </lineage>
</organism>
<sequence length="539" mass="59600">MPTHSPFPPISIPTADVWTFLFDQADLIYSDLSSQKQHTFKFVRNTSTALGRGLLTKWNWQKGDIMAVFTPNSADIAAVTFGTLWAGGIVCPMNNLYTVGELVSVLKSSGAKGLMTHISCLEVAREAALTVGFPLDRIILIGEPDPKGNVKHFSSLLDEREVVKKAEVNPKEDLAFLVYSSGTTGLPKGVMLSHENIVVNILQSCSVEREMLDWRNDSIISFLPMFHIYGLHATLFVPLHRGLTIYIMPRFDLQKLCETIQTHKVTIAYMVPPVVLLLSKSPLVDKYNLSSLRMVHSAAAPLSNNLIDMFYKRLKVPIKQAYGMSEASPAISTQGWTDWKDSIGSVGKPLPSMSIKIMSTTSSTEVPTGQEGEVYLLGPNIFKGYFQNASATSFSFVDGWFRSGDIGYIDKEGNLYLTDRHKELIKYNGFQVAPAQLEGLLLGHPAVEDVAVVGVYSGERETELPRAYVVLAKGYLAGKGMERDICAWLETKVAPHKRLRGGVRFIDEVPKSAAGKVLRRVLVERAKNEEDGKRISSKL</sequence>
<dbReference type="Pfam" id="PF00501">
    <property type="entry name" value="AMP-binding"/>
    <property type="match status" value="1"/>
</dbReference>
<dbReference type="InterPro" id="IPR042099">
    <property type="entry name" value="ANL_N_sf"/>
</dbReference>
<feature type="domain" description="AMP-dependent synthetase/ligase" evidence="3">
    <location>
        <begin position="33"/>
        <end position="386"/>
    </location>
</feature>
<dbReference type="PANTHER" id="PTHR24096:SF149">
    <property type="entry name" value="AMP-BINDING DOMAIN-CONTAINING PROTEIN-RELATED"/>
    <property type="match status" value="1"/>
</dbReference>
<accession>A0A2J6SAS2</accession>
<dbReference type="STRING" id="1149755.A0A2J6SAS2"/>
<reference evidence="5 6" key="1">
    <citation type="submission" date="2016-04" db="EMBL/GenBank/DDBJ databases">
        <title>A degradative enzymes factory behind the ericoid mycorrhizal symbiosis.</title>
        <authorList>
            <consortium name="DOE Joint Genome Institute"/>
            <person name="Martino E."/>
            <person name="Morin E."/>
            <person name="Grelet G."/>
            <person name="Kuo A."/>
            <person name="Kohler A."/>
            <person name="Daghino S."/>
            <person name="Barry K."/>
            <person name="Choi C."/>
            <person name="Cichocki N."/>
            <person name="Clum A."/>
            <person name="Copeland A."/>
            <person name="Hainaut M."/>
            <person name="Haridas S."/>
            <person name="Labutti K."/>
            <person name="Lindquist E."/>
            <person name="Lipzen A."/>
            <person name="Khouja H.-R."/>
            <person name="Murat C."/>
            <person name="Ohm R."/>
            <person name="Olson A."/>
            <person name="Spatafora J."/>
            <person name="Veneault-Fourrey C."/>
            <person name="Henrissat B."/>
            <person name="Grigoriev I."/>
            <person name="Martin F."/>
            <person name="Perotto S."/>
        </authorList>
    </citation>
    <scope>NUCLEOTIDE SEQUENCE [LARGE SCALE GENOMIC DNA]</scope>
    <source>
        <strain evidence="5 6">F</strain>
    </source>
</reference>
<dbReference type="Pfam" id="PF13193">
    <property type="entry name" value="AMP-binding_C"/>
    <property type="match status" value="1"/>
</dbReference>